<evidence type="ECO:0000256" key="1">
    <source>
        <dbReference type="SAM" id="MobiDB-lite"/>
    </source>
</evidence>
<sequence length="311" mass="34162">MLTPGPPVHPPRRLAARPARARGRRPGRPPVRLLPLRPRLALPGRPHRVLRAARGLALLVQRARAPGLRPRRRPRRGPGAPLPRPRARPPAGRRLARIRDDAPEPRPVGALSAAAGPRPIRRGRPRPDGPHRRRHAPLRRAGPRHAARQLHGAAPPRRRRLRRGRLRRRADPRDAHPAAVAVREAPARPCAAAVGDHGAHDRGGRGLGGRLEDVLGEWTKRLLPLSGARAVREALLNERRRQVKGVFPEVLDDAADFHLSWVFTHGVNMAQGSSPVYRSLSWAPGHADRPADHPRDDGLPQAFAIPSPSTA</sequence>
<organism evidence="2 3">
    <name type="scientific">Phialemonium thermophilum</name>
    <dbReference type="NCBI Taxonomy" id="223376"/>
    <lineage>
        <taxon>Eukaryota</taxon>
        <taxon>Fungi</taxon>
        <taxon>Dikarya</taxon>
        <taxon>Ascomycota</taxon>
        <taxon>Pezizomycotina</taxon>
        <taxon>Sordariomycetes</taxon>
        <taxon>Sordariomycetidae</taxon>
        <taxon>Cephalothecales</taxon>
        <taxon>Cephalothecaceae</taxon>
        <taxon>Phialemonium</taxon>
    </lineage>
</organism>
<feature type="compositionally biased region" description="Basic and acidic residues" evidence="1">
    <location>
        <begin position="286"/>
        <end position="298"/>
    </location>
</feature>
<name>A0ABR3VSD4_9PEZI</name>
<feature type="region of interest" description="Disordered" evidence="1">
    <location>
        <begin position="63"/>
        <end position="179"/>
    </location>
</feature>
<dbReference type="Proteomes" id="UP001586593">
    <property type="component" value="Unassembled WGS sequence"/>
</dbReference>
<reference evidence="2 3" key="1">
    <citation type="journal article" date="2024" name="Commun. Biol.">
        <title>Comparative genomic analysis of thermophilic fungi reveals convergent evolutionary adaptations and gene losses.</title>
        <authorList>
            <person name="Steindorff A.S."/>
            <person name="Aguilar-Pontes M.V."/>
            <person name="Robinson A.J."/>
            <person name="Andreopoulos B."/>
            <person name="LaButti K."/>
            <person name="Kuo A."/>
            <person name="Mondo S."/>
            <person name="Riley R."/>
            <person name="Otillar R."/>
            <person name="Haridas S."/>
            <person name="Lipzen A."/>
            <person name="Grimwood J."/>
            <person name="Schmutz J."/>
            <person name="Clum A."/>
            <person name="Reid I.D."/>
            <person name="Moisan M.C."/>
            <person name="Butler G."/>
            <person name="Nguyen T.T.M."/>
            <person name="Dewar K."/>
            <person name="Conant G."/>
            <person name="Drula E."/>
            <person name="Henrissat B."/>
            <person name="Hansel C."/>
            <person name="Singer S."/>
            <person name="Hutchinson M.I."/>
            <person name="de Vries R.P."/>
            <person name="Natvig D.O."/>
            <person name="Powell A.J."/>
            <person name="Tsang A."/>
            <person name="Grigoriev I.V."/>
        </authorList>
    </citation>
    <scope>NUCLEOTIDE SEQUENCE [LARGE SCALE GENOMIC DNA]</scope>
    <source>
        <strain evidence="2 3">ATCC 24622</strain>
    </source>
</reference>
<protein>
    <submittedName>
        <fullName evidence="2">Uncharacterized protein</fullName>
    </submittedName>
</protein>
<accession>A0ABR3VSD4</accession>
<proteinExistence type="predicted"/>
<feature type="region of interest" description="Disordered" evidence="1">
    <location>
        <begin position="1"/>
        <end position="37"/>
    </location>
</feature>
<feature type="compositionally biased region" description="Basic residues" evidence="1">
    <location>
        <begin position="156"/>
        <end position="168"/>
    </location>
</feature>
<dbReference type="EMBL" id="JAZHXJ010001627">
    <property type="protein sequence ID" value="KAL1844559.1"/>
    <property type="molecule type" value="Genomic_DNA"/>
</dbReference>
<feature type="compositionally biased region" description="Basic residues" evidence="1">
    <location>
        <begin position="10"/>
        <end position="27"/>
    </location>
</feature>
<evidence type="ECO:0000313" key="2">
    <source>
        <dbReference type="EMBL" id="KAL1844559.1"/>
    </source>
</evidence>
<evidence type="ECO:0000313" key="3">
    <source>
        <dbReference type="Proteomes" id="UP001586593"/>
    </source>
</evidence>
<comment type="caution">
    <text evidence="2">The sequence shown here is derived from an EMBL/GenBank/DDBJ whole genome shotgun (WGS) entry which is preliminary data.</text>
</comment>
<feature type="compositionally biased region" description="Basic residues" evidence="1">
    <location>
        <begin position="131"/>
        <end position="148"/>
    </location>
</feature>
<feature type="region of interest" description="Disordered" evidence="1">
    <location>
        <begin position="284"/>
        <end position="311"/>
    </location>
</feature>
<keyword evidence="3" id="KW-1185">Reference proteome</keyword>
<gene>
    <name evidence="2" type="ORF">VTK73DRAFT_2301</name>
</gene>